<feature type="signal peptide" evidence="1">
    <location>
        <begin position="1"/>
        <end position="19"/>
    </location>
</feature>
<organism evidence="2 3">
    <name type="scientific">Candidatus Nitronauta litoralis</name>
    <dbReference type="NCBI Taxonomy" id="2705533"/>
    <lineage>
        <taxon>Bacteria</taxon>
        <taxon>Pseudomonadati</taxon>
        <taxon>Nitrospinota/Tectimicrobiota group</taxon>
        <taxon>Nitrospinota</taxon>
        <taxon>Nitrospinia</taxon>
        <taxon>Nitrospinales</taxon>
        <taxon>Nitrospinaceae</taxon>
        <taxon>Candidatus Nitronauta</taxon>
    </lineage>
</organism>
<evidence type="ECO:0000313" key="2">
    <source>
        <dbReference type="EMBL" id="QPJ61377.1"/>
    </source>
</evidence>
<feature type="chain" id="PRO_5032882310" evidence="1">
    <location>
        <begin position="20"/>
        <end position="265"/>
    </location>
</feature>
<dbReference type="KEGG" id="nli:G3M70_05535"/>
<dbReference type="Proteomes" id="UP000594688">
    <property type="component" value="Chromosome"/>
</dbReference>
<dbReference type="EMBL" id="CP048685">
    <property type="protein sequence ID" value="QPJ61377.1"/>
    <property type="molecule type" value="Genomic_DNA"/>
</dbReference>
<name>A0A7T0BV46_9BACT</name>
<dbReference type="AlphaFoldDB" id="A0A7T0BV46"/>
<reference evidence="2 3" key="1">
    <citation type="submission" date="2020-02" db="EMBL/GenBank/DDBJ databases">
        <title>Genomic and physiological characterization of two novel Nitrospinaceae genera.</title>
        <authorList>
            <person name="Mueller A.J."/>
            <person name="Jung M.-Y."/>
            <person name="Strachan C.R."/>
            <person name="Herbold C.W."/>
            <person name="Kirkegaard R.H."/>
            <person name="Daims H."/>
        </authorList>
    </citation>
    <scope>NUCLEOTIDE SEQUENCE [LARGE SCALE GENOMIC DNA]</scope>
    <source>
        <strain evidence="2">EB</strain>
    </source>
</reference>
<dbReference type="PROSITE" id="PS51257">
    <property type="entry name" value="PROKAR_LIPOPROTEIN"/>
    <property type="match status" value="1"/>
</dbReference>
<evidence type="ECO:0000313" key="3">
    <source>
        <dbReference type="Proteomes" id="UP000594688"/>
    </source>
</evidence>
<protein>
    <submittedName>
        <fullName evidence="2">DUF4292 domain-containing protein</fullName>
    </submittedName>
</protein>
<evidence type="ECO:0000256" key="1">
    <source>
        <dbReference type="SAM" id="SignalP"/>
    </source>
</evidence>
<sequence>MMRLLFLLVALLLSTGCQSGPDVVPEHYNQETISATYLQNKLLARQGQVKDLRAFIKTVVTTPRRDQSFRQVILLKGKERLRLDTLTPFNQPVSVFIQRGENSRLFDLKKHRMYQGLEVWNMMHEILGTVIDFSEYVPVFYGDIPRLGHMEWGPAELNEDKTQYVLNGHERARRVSLRIRLNAETLLPESMHKWVGPRPLYSVAWGDYKDVDGYLFPHQVSVARAAQKDQVTLVYSDPVINKGVSDETFSPKLPGLKSGKDVPRS</sequence>
<accession>A0A7T0BV46</accession>
<keyword evidence="1" id="KW-0732">Signal</keyword>
<dbReference type="Pfam" id="PF14125">
    <property type="entry name" value="DUF4292"/>
    <property type="match status" value="1"/>
</dbReference>
<proteinExistence type="predicted"/>
<dbReference type="InterPro" id="IPR025634">
    <property type="entry name" value="DUF4292"/>
</dbReference>
<gene>
    <name evidence="2" type="ORF">G3M70_05535</name>
</gene>